<protein>
    <submittedName>
        <fullName evidence="6">Predicted arabinose efflux permease, MFS family</fullName>
    </submittedName>
</protein>
<evidence type="ECO:0000256" key="4">
    <source>
        <dbReference type="SAM" id="Phobius"/>
    </source>
</evidence>
<dbReference type="InterPro" id="IPR036259">
    <property type="entry name" value="MFS_trans_sf"/>
</dbReference>
<feature type="transmembrane region" description="Helical" evidence="4">
    <location>
        <begin position="328"/>
        <end position="349"/>
    </location>
</feature>
<dbReference type="InterPro" id="IPR011701">
    <property type="entry name" value="MFS"/>
</dbReference>
<sequence>MGAGPVALLLGMSTGNLMIAGVMQRLGIRSAYIIGVGVAAFGWISAGFVQGLVQFMSAMALAGFGIGMATIVPGIALISQTFHKRKGLAMALFIGACGFASATMPMLSSELIGALGWHRTFWAMGVVTALACLFLLRKWPRGIKDEPGDSAAQDHAQKRGLGRKETFRLPAYWMLAFALTLSQLCMNGVLFNTIAFLRKGGFDQATAVRIYGIANFMSLPGLMIGGYVSDKVNARLLLPIILLLQAIGTAGLLGIGSPIWNPYAVVVFALIWGGVAGLPAQAGSMLLGEIIGQRAYTAMLGVVFTINGFVGAMAPALVGWAYEKTHGYAWPISMLALFCLLAAAASLFCRSGHEPNGTTFAAPAH</sequence>
<evidence type="ECO:0000256" key="1">
    <source>
        <dbReference type="ARBA" id="ARBA00022692"/>
    </source>
</evidence>
<keyword evidence="2 4" id="KW-1133">Transmembrane helix</keyword>
<feature type="transmembrane region" description="Helical" evidence="4">
    <location>
        <begin position="88"/>
        <end position="107"/>
    </location>
</feature>
<feature type="transmembrane region" description="Helical" evidence="4">
    <location>
        <begin position="236"/>
        <end position="257"/>
    </location>
</feature>
<dbReference type="Pfam" id="PF07690">
    <property type="entry name" value="MFS_1"/>
    <property type="match status" value="1"/>
</dbReference>
<feature type="transmembrane region" description="Helical" evidence="4">
    <location>
        <begin position="171"/>
        <end position="196"/>
    </location>
</feature>
<dbReference type="SUPFAM" id="SSF103473">
    <property type="entry name" value="MFS general substrate transporter"/>
    <property type="match status" value="1"/>
</dbReference>
<keyword evidence="7" id="KW-1185">Reference proteome</keyword>
<name>A0A1U6HTY6_9SPHN</name>
<feature type="transmembrane region" description="Helical" evidence="4">
    <location>
        <begin position="30"/>
        <end position="49"/>
    </location>
</feature>
<feature type="transmembrane region" description="Helical" evidence="4">
    <location>
        <begin position="263"/>
        <end position="287"/>
    </location>
</feature>
<feature type="transmembrane region" description="Helical" evidence="4">
    <location>
        <begin position="299"/>
        <end position="322"/>
    </location>
</feature>
<evidence type="ECO:0000256" key="3">
    <source>
        <dbReference type="ARBA" id="ARBA00023136"/>
    </source>
</evidence>
<feature type="transmembrane region" description="Helical" evidence="4">
    <location>
        <begin position="208"/>
        <end position="229"/>
    </location>
</feature>
<reference evidence="7" key="1">
    <citation type="submission" date="2017-02" db="EMBL/GenBank/DDBJ databases">
        <authorList>
            <person name="Varghese N."/>
            <person name="Submissions S."/>
        </authorList>
    </citation>
    <scope>NUCLEOTIDE SEQUENCE [LARGE SCALE GENOMIC DNA]</scope>
    <source>
        <strain evidence="7">SM117</strain>
    </source>
</reference>
<accession>A0A1U6HTY6</accession>
<keyword evidence="3 4" id="KW-0472">Membrane</keyword>
<proteinExistence type="predicted"/>
<evidence type="ECO:0000256" key="2">
    <source>
        <dbReference type="ARBA" id="ARBA00022989"/>
    </source>
</evidence>
<evidence type="ECO:0000259" key="5">
    <source>
        <dbReference type="PROSITE" id="PS50850"/>
    </source>
</evidence>
<evidence type="ECO:0000313" key="7">
    <source>
        <dbReference type="Proteomes" id="UP000190989"/>
    </source>
</evidence>
<feature type="transmembrane region" description="Helical" evidence="4">
    <location>
        <begin position="119"/>
        <end position="136"/>
    </location>
</feature>
<dbReference type="PROSITE" id="PS50850">
    <property type="entry name" value="MFS"/>
    <property type="match status" value="1"/>
</dbReference>
<dbReference type="AlphaFoldDB" id="A0A1U6HTY6"/>
<feature type="transmembrane region" description="Helical" evidence="4">
    <location>
        <begin position="55"/>
        <end position="76"/>
    </location>
</feature>
<dbReference type="GO" id="GO:0022857">
    <property type="term" value="F:transmembrane transporter activity"/>
    <property type="evidence" value="ECO:0007669"/>
    <property type="project" value="InterPro"/>
</dbReference>
<dbReference type="InterPro" id="IPR050327">
    <property type="entry name" value="Proton-linked_MCT"/>
</dbReference>
<dbReference type="EMBL" id="FVZE01000003">
    <property type="protein sequence ID" value="SLJ99198.1"/>
    <property type="molecule type" value="Genomic_DNA"/>
</dbReference>
<evidence type="ECO:0000313" key="6">
    <source>
        <dbReference type="EMBL" id="SLJ99198.1"/>
    </source>
</evidence>
<organism evidence="6 7">
    <name type="scientific">Novosphingobium mathurense</name>
    <dbReference type="NCBI Taxonomy" id="428990"/>
    <lineage>
        <taxon>Bacteria</taxon>
        <taxon>Pseudomonadati</taxon>
        <taxon>Pseudomonadota</taxon>
        <taxon>Alphaproteobacteria</taxon>
        <taxon>Sphingomonadales</taxon>
        <taxon>Sphingomonadaceae</taxon>
        <taxon>Novosphingobium</taxon>
    </lineage>
</organism>
<dbReference type="InterPro" id="IPR020846">
    <property type="entry name" value="MFS_dom"/>
</dbReference>
<feature type="domain" description="Major facilitator superfamily (MFS) profile" evidence="5">
    <location>
        <begin position="1"/>
        <end position="354"/>
    </location>
</feature>
<dbReference type="STRING" id="428990.SAMN06295987_10355"/>
<gene>
    <name evidence="6" type="ORF">SAMN06295987_10355</name>
</gene>
<feature type="transmembrane region" description="Helical" evidence="4">
    <location>
        <begin position="6"/>
        <end position="23"/>
    </location>
</feature>
<dbReference type="Proteomes" id="UP000190989">
    <property type="component" value="Unassembled WGS sequence"/>
</dbReference>
<dbReference type="Gene3D" id="1.20.1250.20">
    <property type="entry name" value="MFS general substrate transporter like domains"/>
    <property type="match status" value="1"/>
</dbReference>
<dbReference type="PANTHER" id="PTHR11360">
    <property type="entry name" value="MONOCARBOXYLATE TRANSPORTER"/>
    <property type="match status" value="1"/>
</dbReference>
<keyword evidence="1 4" id="KW-0812">Transmembrane</keyword>